<dbReference type="Proteomes" id="UP000054481">
    <property type="component" value="Unassembled WGS sequence"/>
</dbReference>
<dbReference type="Gene3D" id="3.40.630.30">
    <property type="match status" value="1"/>
</dbReference>
<gene>
    <name evidence="2" type="ORF">HIM_09320</name>
</gene>
<dbReference type="Pfam" id="PF00583">
    <property type="entry name" value="Acetyltransf_1"/>
    <property type="match status" value="1"/>
</dbReference>
<dbReference type="PANTHER" id="PTHR42791">
    <property type="entry name" value="GNAT FAMILY ACETYLTRANSFERASE"/>
    <property type="match status" value="1"/>
</dbReference>
<evidence type="ECO:0000259" key="1">
    <source>
        <dbReference type="PROSITE" id="PS51186"/>
    </source>
</evidence>
<organism evidence="2 3">
    <name type="scientific">Hirsutella minnesotensis 3608</name>
    <dbReference type="NCBI Taxonomy" id="1043627"/>
    <lineage>
        <taxon>Eukaryota</taxon>
        <taxon>Fungi</taxon>
        <taxon>Dikarya</taxon>
        <taxon>Ascomycota</taxon>
        <taxon>Pezizomycotina</taxon>
        <taxon>Sordariomycetes</taxon>
        <taxon>Hypocreomycetidae</taxon>
        <taxon>Hypocreales</taxon>
        <taxon>Ophiocordycipitaceae</taxon>
        <taxon>Hirsutella</taxon>
    </lineage>
</organism>
<accession>A0A0F7ZLP2</accession>
<dbReference type="AlphaFoldDB" id="A0A0F7ZLP2"/>
<evidence type="ECO:0000313" key="3">
    <source>
        <dbReference type="Proteomes" id="UP000054481"/>
    </source>
</evidence>
<feature type="domain" description="N-acetyltransferase" evidence="1">
    <location>
        <begin position="79"/>
        <end position="232"/>
    </location>
</feature>
<protein>
    <recommendedName>
        <fullName evidence="1">N-acetyltransferase domain-containing protein</fullName>
    </recommendedName>
</protein>
<evidence type="ECO:0000313" key="2">
    <source>
        <dbReference type="EMBL" id="KJZ71310.1"/>
    </source>
</evidence>
<dbReference type="OrthoDB" id="4738875at2759"/>
<reference evidence="2 3" key="1">
    <citation type="journal article" date="2014" name="Genome Biol. Evol.">
        <title>Comparative genomics and transcriptomics analyses reveal divergent lifestyle features of nematode endoparasitic fungus Hirsutella minnesotensis.</title>
        <authorList>
            <person name="Lai Y."/>
            <person name="Liu K."/>
            <person name="Zhang X."/>
            <person name="Zhang X."/>
            <person name="Li K."/>
            <person name="Wang N."/>
            <person name="Shu C."/>
            <person name="Wu Y."/>
            <person name="Wang C."/>
            <person name="Bushley K.E."/>
            <person name="Xiang M."/>
            <person name="Liu X."/>
        </authorList>
    </citation>
    <scope>NUCLEOTIDE SEQUENCE [LARGE SCALE GENOMIC DNA]</scope>
    <source>
        <strain evidence="2 3">3608</strain>
    </source>
</reference>
<proteinExistence type="predicted"/>
<dbReference type="InterPro" id="IPR052523">
    <property type="entry name" value="Trichothecene_AcTrans"/>
</dbReference>
<dbReference type="GO" id="GO:0016747">
    <property type="term" value="F:acyltransferase activity, transferring groups other than amino-acyl groups"/>
    <property type="evidence" value="ECO:0007669"/>
    <property type="project" value="InterPro"/>
</dbReference>
<dbReference type="EMBL" id="KQ030580">
    <property type="protein sequence ID" value="KJZ71310.1"/>
    <property type="molecule type" value="Genomic_DNA"/>
</dbReference>
<keyword evidence="3" id="KW-1185">Reference proteome</keyword>
<name>A0A0F7ZLP2_9HYPO</name>
<dbReference type="SUPFAM" id="SSF55729">
    <property type="entry name" value="Acyl-CoA N-acyltransferases (Nat)"/>
    <property type="match status" value="1"/>
</dbReference>
<dbReference type="InterPro" id="IPR016181">
    <property type="entry name" value="Acyl_CoA_acyltransferase"/>
</dbReference>
<dbReference type="InterPro" id="IPR000182">
    <property type="entry name" value="GNAT_dom"/>
</dbReference>
<dbReference type="PANTHER" id="PTHR42791:SF2">
    <property type="entry name" value="N-ACETYLTRANSFERASE DOMAIN-CONTAINING PROTEIN"/>
    <property type="match status" value="1"/>
</dbReference>
<dbReference type="PROSITE" id="PS51186">
    <property type="entry name" value="GNAT"/>
    <property type="match status" value="1"/>
</dbReference>
<dbReference type="CDD" id="cd04301">
    <property type="entry name" value="NAT_SF"/>
    <property type="match status" value="1"/>
</dbReference>
<sequence length="253" mass="26950">MKIRRATGADVPAVARLVLAALADEAPWKLILASKTDGNGTEAAIEYGERMLLSCLESKHHIVLVLEVSGPESRAHSNPLIVSACVWDTSAAEACRSAANGGSAVGGLHERGASGRLSHSPVADIAKIPDKLAALDQAGLVGRQRRFADRGPFLYLHILATRPDFQRRGYGKALVLWGMDLARQDCRPICAQAAPRGYVLLSGLGFIDLGPVSLPAEIGTGEGPCLKALMYDPASPRRRGSLVSLISRYLHRS</sequence>